<dbReference type="OrthoDB" id="340608at2759"/>
<dbReference type="PANTHER" id="PTHR10926">
    <property type="entry name" value="CELL CYCLE CONTROL PROTEIN 50"/>
    <property type="match status" value="1"/>
</dbReference>
<evidence type="ECO:0000313" key="9">
    <source>
        <dbReference type="Proteomes" id="UP000326759"/>
    </source>
</evidence>
<dbReference type="GO" id="GO:0005794">
    <property type="term" value="C:Golgi apparatus"/>
    <property type="evidence" value="ECO:0007669"/>
    <property type="project" value="TreeGrafter"/>
</dbReference>
<gene>
    <name evidence="8" type="primary">TMEM30A</name>
    <name evidence="8" type="ORF">Anas_10921</name>
</gene>
<keyword evidence="5 6" id="KW-0472">Membrane</keyword>
<evidence type="ECO:0000256" key="6">
    <source>
        <dbReference type="PIRNR" id="PIRNR015840"/>
    </source>
</evidence>
<evidence type="ECO:0000256" key="1">
    <source>
        <dbReference type="ARBA" id="ARBA00004141"/>
    </source>
</evidence>
<evidence type="ECO:0000256" key="2">
    <source>
        <dbReference type="ARBA" id="ARBA00009457"/>
    </source>
</evidence>
<comment type="similarity">
    <text evidence="2 6">Belongs to the CDC50/LEM3 family.</text>
</comment>
<dbReference type="AlphaFoldDB" id="A0A5N5STR2"/>
<comment type="subcellular location">
    <subcellularLocation>
        <location evidence="1">Membrane</location>
        <topology evidence="1">Multi-pass membrane protein</topology>
    </subcellularLocation>
</comment>
<protein>
    <submittedName>
        <fullName evidence="8">Cell cycle control protein 50A</fullName>
    </submittedName>
</protein>
<evidence type="ECO:0000256" key="5">
    <source>
        <dbReference type="ARBA" id="ARBA00023136"/>
    </source>
</evidence>
<sequence>MALYDINKFTIKFYTMKFKHFNAFINVVQDYYGDSKFKQKFKQQKLPAWQPILTADTVLPAFFLIGLLFIPLGVALLYFSNNVQEKSIDYTTCQSVDGHFRGIPCQDVLENNRNSSVPIICNCIVNFTLEKAFEKNNFYQNHRRYVKSRDDNQLLGKSITDVDAACDPFDHPDDTTNRLYAPCGAIANSLFNDTLVIHDIKHDYEVGVLNTEIAWPSDKRRKFKNPKGNLNDTGPDAAFNGTVKPLYWSKPVFELDPKNPSNNGYENEDLIVWMRTAAFPSFRKLYRRIDHTKEGYKNGLPQGQYSLHVQYNYPVKSFGGSKHFIISTTSFLGGKNDFLGIAYITVGAICLLLGVIFLIVHIKFGKRPSDLQNITQNTPFSD</sequence>
<name>A0A5N5STR2_9CRUS</name>
<dbReference type="Pfam" id="PF03381">
    <property type="entry name" value="CDC50"/>
    <property type="match status" value="1"/>
</dbReference>
<dbReference type="PANTHER" id="PTHR10926:SF0">
    <property type="entry name" value="CDC50, ISOFORM A"/>
    <property type="match status" value="1"/>
</dbReference>
<reference evidence="8 9" key="1">
    <citation type="journal article" date="2019" name="PLoS Biol.">
        <title>Sex chromosomes control vertical transmission of feminizing Wolbachia symbionts in an isopod.</title>
        <authorList>
            <person name="Becking T."/>
            <person name="Chebbi M.A."/>
            <person name="Giraud I."/>
            <person name="Moumen B."/>
            <person name="Laverre T."/>
            <person name="Caubet Y."/>
            <person name="Peccoud J."/>
            <person name="Gilbert C."/>
            <person name="Cordaux R."/>
        </authorList>
    </citation>
    <scope>NUCLEOTIDE SEQUENCE [LARGE SCALE GENOMIC DNA]</scope>
    <source>
        <strain evidence="8">ANa2</strain>
        <tissue evidence="8">Whole body excluding digestive tract and cuticle</tissue>
    </source>
</reference>
<feature type="transmembrane region" description="Helical" evidence="7">
    <location>
        <begin position="58"/>
        <end position="79"/>
    </location>
</feature>
<proteinExistence type="inferred from homology"/>
<keyword evidence="3 7" id="KW-0812">Transmembrane</keyword>
<accession>A0A5N5STR2</accession>
<dbReference type="InterPro" id="IPR005045">
    <property type="entry name" value="CDC50/LEM3_fam"/>
</dbReference>
<keyword evidence="4 7" id="KW-1133">Transmembrane helix</keyword>
<dbReference type="Proteomes" id="UP000326759">
    <property type="component" value="Unassembled WGS sequence"/>
</dbReference>
<comment type="caution">
    <text evidence="8">The sequence shown here is derived from an EMBL/GenBank/DDBJ whole genome shotgun (WGS) entry which is preliminary data.</text>
</comment>
<evidence type="ECO:0000256" key="4">
    <source>
        <dbReference type="ARBA" id="ARBA00022989"/>
    </source>
</evidence>
<evidence type="ECO:0000256" key="7">
    <source>
        <dbReference type="SAM" id="Phobius"/>
    </source>
</evidence>
<evidence type="ECO:0000256" key="3">
    <source>
        <dbReference type="ARBA" id="ARBA00022692"/>
    </source>
</evidence>
<dbReference type="GO" id="GO:0005783">
    <property type="term" value="C:endoplasmic reticulum"/>
    <property type="evidence" value="ECO:0007669"/>
    <property type="project" value="TreeGrafter"/>
</dbReference>
<keyword evidence="9" id="KW-1185">Reference proteome</keyword>
<feature type="transmembrane region" description="Helical" evidence="7">
    <location>
        <begin position="338"/>
        <end position="360"/>
    </location>
</feature>
<dbReference type="PIRSF" id="PIRSF015840">
    <property type="entry name" value="DUF284_TM_euk"/>
    <property type="match status" value="1"/>
</dbReference>
<dbReference type="GO" id="GO:0005886">
    <property type="term" value="C:plasma membrane"/>
    <property type="evidence" value="ECO:0007669"/>
    <property type="project" value="TreeGrafter"/>
</dbReference>
<dbReference type="EMBL" id="SEYY01020455">
    <property type="protein sequence ID" value="KAB7497305.1"/>
    <property type="molecule type" value="Genomic_DNA"/>
</dbReference>
<organism evidence="8 9">
    <name type="scientific">Armadillidium nasatum</name>
    <dbReference type="NCBI Taxonomy" id="96803"/>
    <lineage>
        <taxon>Eukaryota</taxon>
        <taxon>Metazoa</taxon>
        <taxon>Ecdysozoa</taxon>
        <taxon>Arthropoda</taxon>
        <taxon>Crustacea</taxon>
        <taxon>Multicrustacea</taxon>
        <taxon>Malacostraca</taxon>
        <taxon>Eumalacostraca</taxon>
        <taxon>Peracarida</taxon>
        <taxon>Isopoda</taxon>
        <taxon>Oniscidea</taxon>
        <taxon>Crinocheta</taxon>
        <taxon>Armadillidiidae</taxon>
        <taxon>Armadillidium</taxon>
    </lineage>
</organism>
<evidence type="ECO:0000313" key="8">
    <source>
        <dbReference type="EMBL" id="KAB7497305.1"/>
    </source>
</evidence>